<proteinExistence type="predicted"/>
<protein>
    <submittedName>
        <fullName evidence="3">Uncharacterized protein LOC104230463</fullName>
    </submittedName>
</protein>
<dbReference type="eggNOG" id="KOG0017">
    <property type="taxonomic scope" value="Eukaryota"/>
</dbReference>
<dbReference type="InterPro" id="IPR036397">
    <property type="entry name" value="RNaseH_sf"/>
</dbReference>
<keyword evidence="2" id="KW-1185">Reference proteome</keyword>
<evidence type="ECO:0000313" key="3">
    <source>
        <dbReference type="RefSeq" id="XP_009781586.1"/>
    </source>
</evidence>
<dbReference type="STRING" id="4096.A0A1U7WWA1"/>
<evidence type="ECO:0000259" key="1">
    <source>
        <dbReference type="Pfam" id="PF13456"/>
    </source>
</evidence>
<evidence type="ECO:0000313" key="2">
    <source>
        <dbReference type="Proteomes" id="UP000189701"/>
    </source>
</evidence>
<dbReference type="SUPFAM" id="SSF56672">
    <property type="entry name" value="DNA/RNA polymerases"/>
    <property type="match status" value="1"/>
</dbReference>
<dbReference type="RefSeq" id="XP_009781586.1">
    <property type="nucleotide sequence ID" value="XM_009783284.1"/>
</dbReference>
<dbReference type="Proteomes" id="UP000189701">
    <property type="component" value="Unplaced"/>
</dbReference>
<dbReference type="InterPro" id="IPR043502">
    <property type="entry name" value="DNA/RNA_pol_sf"/>
</dbReference>
<dbReference type="GO" id="GO:0003676">
    <property type="term" value="F:nucleic acid binding"/>
    <property type="evidence" value="ECO:0007669"/>
    <property type="project" value="InterPro"/>
</dbReference>
<sequence>MSDKIKEEIMKQLSANVIRAVRYTTWVANVMPVPKKDGKTKFCVDYRDLIKILMDEDDAEKTTFTTPWEYESCIMGLKMDIDLDVHELLVMGDSHLIIRQDQGEWETRDIKLIPYRQCVQDLSRRFKSIEFRYIPMFHNELADALATLASILPYPDNTHIDPLEIQVRNQHGYCNTIETEPDGEPWYHDIKRFQKTREYLKHAKGDQKRTIRRLTNGFFLNGEILYKSTPDLNLLRCIGAIEAEQIMSEVHSG</sequence>
<dbReference type="Pfam" id="PF13456">
    <property type="entry name" value="RVT_3"/>
    <property type="match status" value="1"/>
</dbReference>
<dbReference type="Gene3D" id="3.30.420.10">
    <property type="entry name" value="Ribonuclease H-like superfamily/Ribonuclease H"/>
    <property type="match status" value="1"/>
</dbReference>
<dbReference type="PANTHER" id="PTHR48475:SF1">
    <property type="entry name" value="RNASE H TYPE-1 DOMAIN-CONTAINING PROTEIN"/>
    <property type="match status" value="1"/>
</dbReference>
<feature type="domain" description="RNase H type-1" evidence="1">
    <location>
        <begin position="69"/>
        <end position="148"/>
    </location>
</feature>
<dbReference type="KEGG" id="nsy:104230463"/>
<dbReference type="GeneID" id="104230463"/>
<gene>
    <name evidence="3" type="primary">LOC104230463</name>
</gene>
<dbReference type="PANTHER" id="PTHR48475">
    <property type="entry name" value="RIBONUCLEASE H"/>
    <property type="match status" value="1"/>
</dbReference>
<dbReference type="InterPro" id="IPR002156">
    <property type="entry name" value="RNaseH_domain"/>
</dbReference>
<organism evidence="2 3">
    <name type="scientific">Nicotiana sylvestris</name>
    <name type="common">Wood tobacco</name>
    <name type="synonym">South American tobacco</name>
    <dbReference type="NCBI Taxonomy" id="4096"/>
    <lineage>
        <taxon>Eukaryota</taxon>
        <taxon>Viridiplantae</taxon>
        <taxon>Streptophyta</taxon>
        <taxon>Embryophyta</taxon>
        <taxon>Tracheophyta</taxon>
        <taxon>Spermatophyta</taxon>
        <taxon>Magnoliopsida</taxon>
        <taxon>eudicotyledons</taxon>
        <taxon>Gunneridae</taxon>
        <taxon>Pentapetalae</taxon>
        <taxon>asterids</taxon>
        <taxon>lamiids</taxon>
        <taxon>Solanales</taxon>
        <taxon>Solanaceae</taxon>
        <taxon>Nicotianoideae</taxon>
        <taxon>Nicotianeae</taxon>
        <taxon>Nicotiana</taxon>
    </lineage>
</organism>
<dbReference type="InterPro" id="IPR012337">
    <property type="entry name" value="RNaseH-like_sf"/>
</dbReference>
<dbReference type="AlphaFoldDB" id="A0A1U7WWA1"/>
<accession>A0A1U7WWA1</accession>
<name>A0A1U7WWA1_NICSY</name>
<dbReference type="GO" id="GO:0004523">
    <property type="term" value="F:RNA-DNA hybrid ribonuclease activity"/>
    <property type="evidence" value="ECO:0007669"/>
    <property type="project" value="InterPro"/>
</dbReference>
<dbReference type="SUPFAM" id="SSF53098">
    <property type="entry name" value="Ribonuclease H-like"/>
    <property type="match status" value="1"/>
</dbReference>
<reference evidence="3" key="2">
    <citation type="submission" date="2025-08" db="UniProtKB">
        <authorList>
            <consortium name="RefSeq"/>
        </authorList>
    </citation>
    <scope>IDENTIFICATION</scope>
    <source>
        <tissue evidence="3">Leaf</tissue>
    </source>
</reference>
<feature type="non-terminal residue" evidence="3">
    <location>
        <position position="253"/>
    </location>
</feature>
<reference evidence="2" key="1">
    <citation type="journal article" date="2013" name="Genome Biol.">
        <title>Reference genomes and transcriptomes of Nicotiana sylvestris and Nicotiana tomentosiformis.</title>
        <authorList>
            <person name="Sierro N."/>
            <person name="Battey J.N."/>
            <person name="Ouadi S."/>
            <person name="Bovet L."/>
            <person name="Goepfert S."/>
            <person name="Bakaher N."/>
            <person name="Peitsch M.C."/>
            <person name="Ivanov N.V."/>
        </authorList>
    </citation>
    <scope>NUCLEOTIDE SEQUENCE [LARGE SCALE GENOMIC DNA]</scope>
</reference>